<comment type="catalytic activity">
    <reaction evidence="9">
        <text>a 2-methoxy-6-(all-trans-polyprenyl)benzene-1,4-diol + S-adenosyl-L-methionine = a 5-methoxy-2-methyl-3-(all-trans-polyprenyl)benzene-1,4-diol + S-adenosyl-L-homocysteine + H(+)</text>
        <dbReference type="Rhea" id="RHEA:28286"/>
        <dbReference type="Rhea" id="RHEA-COMP:10858"/>
        <dbReference type="Rhea" id="RHEA-COMP:10859"/>
        <dbReference type="ChEBI" id="CHEBI:15378"/>
        <dbReference type="ChEBI" id="CHEBI:57856"/>
        <dbReference type="ChEBI" id="CHEBI:59789"/>
        <dbReference type="ChEBI" id="CHEBI:84166"/>
        <dbReference type="ChEBI" id="CHEBI:84167"/>
        <dbReference type="EC" id="2.1.1.201"/>
    </reaction>
</comment>
<comment type="function">
    <text evidence="9">Methyltransferase required for the conversion of 2-polyprenyl-6-methoxy-1,4-benzoquinol (DDMQH2) to 2-polyprenyl-3-methyl-6-methoxy-1,4-benzoquinol (DMQH2).</text>
</comment>
<dbReference type="OrthoDB" id="27073at2759"/>
<feature type="binding site" evidence="9">
    <location>
        <begin position="160"/>
        <end position="161"/>
    </location>
    <ligand>
        <name>S-adenosyl-L-methionine</name>
        <dbReference type="ChEBI" id="CHEBI:59789"/>
    </ligand>
</feature>
<evidence type="ECO:0000313" key="14">
    <source>
        <dbReference type="EMBL" id="KAG6376948.1"/>
    </source>
</evidence>
<dbReference type="Gene3D" id="4.10.1030.10">
    <property type="entry name" value="Ring Box Chain A, domain 5"/>
    <property type="match status" value="1"/>
</dbReference>
<dbReference type="InterPro" id="IPR036317">
    <property type="entry name" value="Cullin_homology_sf"/>
</dbReference>
<keyword evidence="3" id="KW-1017">Isopeptide bond</keyword>
<comment type="subunit">
    <text evidence="9">Component of a multi-subunit COQ enzyme complex, composed of at least COQ3, COQ4, COQ5, COQ6, COQ7 and COQ9.</text>
</comment>
<feature type="region of interest" description="Disordered" evidence="12">
    <location>
        <begin position="21"/>
        <end position="41"/>
    </location>
</feature>
<keyword evidence="9" id="KW-0999">Mitochondrion inner membrane</keyword>
<dbReference type="InterPro" id="IPR059120">
    <property type="entry name" value="Cullin-like_AB"/>
</dbReference>
<keyword evidence="9" id="KW-0831">Ubiquinone biosynthesis</keyword>
<dbReference type="InterPro" id="IPR045093">
    <property type="entry name" value="Cullin"/>
</dbReference>
<dbReference type="InterPro" id="IPR019559">
    <property type="entry name" value="Cullin_neddylation_domain"/>
</dbReference>
<comment type="pathway">
    <text evidence="1">Protein modification; protein ubiquitination.</text>
</comment>
<dbReference type="InterPro" id="IPR016158">
    <property type="entry name" value="Cullin_homology"/>
</dbReference>
<dbReference type="GO" id="GO:0019005">
    <property type="term" value="C:SCF ubiquitin ligase complex"/>
    <property type="evidence" value="ECO:0007669"/>
    <property type="project" value="UniProtKB-ARBA"/>
</dbReference>
<keyword evidence="15" id="KW-1185">Reference proteome</keyword>
<dbReference type="Gene3D" id="1.10.10.10">
    <property type="entry name" value="Winged helix-like DNA-binding domain superfamily/Winged helix DNA-binding domain"/>
    <property type="match status" value="2"/>
</dbReference>
<dbReference type="InterPro" id="IPR029063">
    <property type="entry name" value="SAM-dependent_MTases_sf"/>
</dbReference>
<dbReference type="GO" id="GO:0031625">
    <property type="term" value="F:ubiquitin protein ligase binding"/>
    <property type="evidence" value="ECO:0007669"/>
    <property type="project" value="InterPro"/>
</dbReference>
<dbReference type="EMBL" id="JAGFBS010000010">
    <property type="protein sequence ID" value="KAG6376948.1"/>
    <property type="molecule type" value="Genomic_DNA"/>
</dbReference>
<dbReference type="UniPathway" id="UPA00232"/>
<dbReference type="InterPro" id="IPR023576">
    <property type="entry name" value="UbiE/COQ5_MeTrFase_CS"/>
</dbReference>
<keyword evidence="9" id="KW-0472">Membrane</keyword>
<dbReference type="SUPFAM" id="SSF75632">
    <property type="entry name" value="Cullin homology domain"/>
    <property type="match status" value="1"/>
</dbReference>
<dbReference type="GO" id="GO:0031314">
    <property type="term" value="C:extrinsic component of mitochondrial inner membrane"/>
    <property type="evidence" value="ECO:0007669"/>
    <property type="project" value="UniProtKB-UniRule"/>
</dbReference>
<dbReference type="SUPFAM" id="SSF53335">
    <property type="entry name" value="S-adenosyl-L-methionine-dependent methyltransferases"/>
    <property type="match status" value="1"/>
</dbReference>
<evidence type="ECO:0000256" key="11">
    <source>
        <dbReference type="RuleBase" id="RU003829"/>
    </source>
</evidence>
<evidence type="ECO:0000256" key="7">
    <source>
        <dbReference type="ARBA" id="ARBA00022786"/>
    </source>
</evidence>
<reference evidence="14" key="1">
    <citation type="submission" date="2021-03" db="EMBL/GenBank/DDBJ databases">
        <title>Evolutionary innovations through gain and loss of genes in the ectomycorrhizal Boletales.</title>
        <authorList>
            <person name="Wu G."/>
            <person name="Miyauchi S."/>
            <person name="Morin E."/>
            <person name="Yang Z.-L."/>
            <person name="Xu J."/>
            <person name="Martin F.M."/>
        </authorList>
    </citation>
    <scope>NUCLEOTIDE SEQUENCE</scope>
    <source>
        <strain evidence="14">BR01</strain>
    </source>
</reference>
<evidence type="ECO:0000256" key="8">
    <source>
        <dbReference type="ARBA" id="ARBA00022843"/>
    </source>
</evidence>
<keyword evidence="8" id="KW-0832">Ubl conjugation</keyword>
<dbReference type="SMART" id="SM00884">
    <property type="entry name" value="Cullin_Nedd8"/>
    <property type="match status" value="1"/>
</dbReference>
<dbReference type="Pfam" id="PF01209">
    <property type="entry name" value="Ubie_methyltran"/>
    <property type="match status" value="1"/>
</dbReference>
<evidence type="ECO:0000259" key="13">
    <source>
        <dbReference type="PROSITE" id="PS50069"/>
    </source>
</evidence>
<dbReference type="Proteomes" id="UP000683000">
    <property type="component" value="Unassembled WGS sequence"/>
</dbReference>
<evidence type="ECO:0000256" key="9">
    <source>
        <dbReference type="HAMAP-Rule" id="MF_03191"/>
    </source>
</evidence>
<dbReference type="NCBIfam" id="TIGR01934">
    <property type="entry name" value="MenG_MenH_UbiE"/>
    <property type="match status" value="1"/>
</dbReference>
<dbReference type="FunFam" id="1.10.10.10:FF:000161">
    <property type="entry name" value="Cullin 1"/>
    <property type="match status" value="1"/>
</dbReference>
<protein>
    <recommendedName>
        <fullName evidence="9">2-methoxy-6-polyprenyl-1,4-benzoquinol methylase, mitochondrial</fullName>
        <ecNumber evidence="9">2.1.1.201</ecNumber>
    </recommendedName>
    <alternativeName>
        <fullName evidence="9">Ubiquinone biosynthesis methyltransferase COQ5</fullName>
    </alternativeName>
</protein>
<comment type="subcellular location">
    <subcellularLocation>
        <location evidence="9">Mitochondrion inner membrane</location>
        <topology evidence="9">Peripheral membrane protein</topology>
        <orientation evidence="9">Matrix side</orientation>
    </subcellularLocation>
</comment>
<dbReference type="FunFam" id="1.20.1310.10:FF:000011">
    <property type="entry name" value="Cullin 1"/>
    <property type="match status" value="1"/>
</dbReference>
<evidence type="ECO:0000256" key="10">
    <source>
        <dbReference type="PROSITE-ProRule" id="PRU00330"/>
    </source>
</evidence>
<dbReference type="InterPro" id="IPR016157">
    <property type="entry name" value="Cullin_CS"/>
</dbReference>
<comment type="similarity">
    <text evidence="9">Belongs to the class I-like SAM-binding methyltransferase superfamily. MenG/UbiE family.</text>
</comment>
<accession>A0A8I2YTY8</accession>
<dbReference type="AlphaFoldDB" id="A0A8I2YTY8"/>
<evidence type="ECO:0000256" key="1">
    <source>
        <dbReference type="ARBA" id="ARBA00004906"/>
    </source>
</evidence>
<keyword evidence="4 9" id="KW-0489">Methyltransferase</keyword>
<dbReference type="FunFam" id="1.20.1310.10:FF:000026">
    <property type="entry name" value="Cullin 1"/>
    <property type="match status" value="1"/>
</dbReference>
<dbReference type="Pfam" id="PF10557">
    <property type="entry name" value="Cullin_Nedd8"/>
    <property type="match status" value="1"/>
</dbReference>
<organism evidence="14 15">
    <name type="scientific">Boletus reticuloceps</name>
    <dbReference type="NCBI Taxonomy" id="495285"/>
    <lineage>
        <taxon>Eukaryota</taxon>
        <taxon>Fungi</taxon>
        <taxon>Dikarya</taxon>
        <taxon>Basidiomycota</taxon>
        <taxon>Agaricomycotina</taxon>
        <taxon>Agaricomycetes</taxon>
        <taxon>Agaricomycetidae</taxon>
        <taxon>Boletales</taxon>
        <taxon>Boletineae</taxon>
        <taxon>Boletaceae</taxon>
        <taxon>Boletoideae</taxon>
        <taxon>Boletus</taxon>
    </lineage>
</organism>
<feature type="domain" description="Cullin family profile" evidence="13">
    <location>
        <begin position="738"/>
        <end position="967"/>
    </location>
</feature>
<feature type="binding site" evidence="9">
    <location>
        <position position="130"/>
    </location>
    <ligand>
        <name>S-adenosyl-L-methionine</name>
        <dbReference type="ChEBI" id="CHEBI:59789"/>
    </ligand>
</feature>
<keyword evidence="5 9" id="KW-0808">Transferase</keyword>
<keyword evidence="7" id="KW-0833">Ubl conjugation pathway</keyword>
<dbReference type="GO" id="GO:0032259">
    <property type="term" value="P:methylation"/>
    <property type="evidence" value="ECO:0007669"/>
    <property type="project" value="UniProtKB-KW"/>
</dbReference>
<dbReference type="SUPFAM" id="SSF46785">
    <property type="entry name" value="Winged helix' DNA-binding domain"/>
    <property type="match status" value="1"/>
</dbReference>
<dbReference type="InterPro" id="IPR036390">
    <property type="entry name" value="WH_DNA-bd_sf"/>
</dbReference>
<dbReference type="InterPro" id="IPR004033">
    <property type="entry name" value="UbiE/COQ5_MeTrFase"/>
</dbReference>
<dbReference type="PROSITE" id="PS51608">
    <property type="entry name" value="SAM_MT_UBIE"/>
    <property type="match status" value="1"/>
</dbReference>
<dbReference type="HAMAP" id="MF_01813">
    <property type="entry name" value="MenG_UbiE_methyltr"/>
    <property type="match status" value="1"/>
</dbReference>
<comment type="caution">
    <text evidence="9">Lacks conserved residue(s) required for the propagation of feature annotation.</text>
</comment>
<keyword evidence="9" id="KW-0496">Mitochondrion</keyword>
<dbReference type="PROSITE" id="PS01256">
    <property type="entry name" value="CULLIN_1"/>
    <property type="match status" value="1"/>
</dbReference>
<gene>
    <name evidence="9" type="primary">COQ5</name>
    <name evidence="14" type="ORF">JVT61DRAFT_982</name>
</gene>
<dbReference type="EC" id="2.1.1.201" evidence="9"/>
<evidence type="ECO:0000256" key="4">
    <source>
        <dbReference type="ARBA" id="ARBA00022603"/>
    </source>
</evidence>
<dbReference type="CDD" id="cd02440">
    <property type="entry name" value="AdoMet_MTases"/>
    <property type="match status" value="1"/>
</dbReference>
<feature type="compositionally biased region" description="Low complexity" evidence="12">
    <location>
        <begin position="28"/>
        <end position="41"/>
    </location>
</feature>
<dbReference type="FunFam" id="1.20.1310.10:FF:000029">
    <property type="entry name" value="Cullin homolog 1"/>
    <property type="match status" value="1"/>
</dbReference>
<comment type="pathway">
    <text evidence="9">Cofactor biosynthesis; ubiquinone biosynthesis.</text>
</comment>
<evidence type="ECO:0000313" key="15">
    <source>
        <dbReference type="Proteomes" id="UP000683000"/>
    </source>
</evidence>
<proteinExistence type="inferred from homology"/>
<dbReference type="GO" id="GO:0008425">
    <property type="term" value="F:2-methoxy-6-polyprenyl-1,4-benzoquinol methyltransferase activity"/>
    <property type="evidence" value="ECO:0007669"/>
    <property type="project" value="UniProtKB-UniRule"/>
</dbReference>
<dbReference type="InterPro" id="IPR016159">
    <property type="entry name" value="Cullin_repeat-like_dom_sf"/>
</dbReference>
<dbReference type="Gene3D" id="3.40.50.150">
    <property type="entry name" value="Vaccinia Virus protein VP39"/>
    <property type="match status" value="1"/>
</dbReference>
<dbReference type="FunFam" id="4.10.1030.10:FF:000002">
    <property type="entry name" value="cullin homolog 1"/>
    <property type="match status" value="1"/>
</dbReference>
<dbReference type="Pfam" id="PF26557">
    <property type="entry name" value="Cullin_AB"/>
    <property type="match status" value="1"/>
</dbReference>
<evidence type="ECO:0000256" key="6">
    <source>
        <dbReference type="ARBA" id="ARBA00022691"/>
    </source>
</evidence>
<dbReference type="PROSITE" id="PS01184">
    <property type="entry name" value="UBIE_2"/>
    <property type="match status" value="1"/>
</dbReference>
<dbReference type="Gene3D" id="1.20.1310.10">
    <property type="entry name" value="Cullin Repeats"/>
    <property type="match status" value="4"/>
</dbReference>
<name>A0A8I2YTY8_9AGAM</name>
<comment type="similarity">
    <text evidence="2 10 11">Belongs to the cullin family.</text>
</comment>
<evidence type="ECO:0000256" key="12">
    <source>
        <dbReference type="SAM" id="MobiDB-lite"/>
    </source>
</evidence>
<dbReference type="InterPro" id="IPR036388">
    <property type="entry name" value="WH-like_DNA-bd_sf"/>
</dbReference>
<evidence type="ECO:0000256" key="5">
    <source>
        <dbReference type="ARBA" id="ARBA00022679"/>
    </source>
</evidence>
<dbReference type="FunFam" id="1.20.1310.10:FF:000007">
    <property type="entry name" value="Cullin 1"/>
    <property type="match status" value="1"/>
</dbReference>
<comment type="caution">
    <text evidence="14">The sequence shown here is derived from an EMBL/GenBank/DDBJ whole genome shotgun (WGS) entry which is preliminary data.</text>
</comment>
<evidence type="ECO:0000256" key="3">
    <source>
        <dbReference type="ARBA" id="ARBA00022499"/>
    </source>
</evidence>
<feature type="binding site" evidence="9">
    <location>
        <position position="104"/>
    </location>
    <ligand>
        <name>S-adenosyl-L-methionine</name>
        <dbReference type="ChEBI" id="CHEBI:59789"/>
    </ligand>
</feature>
<dbReference type="SMART" id="SM00182">
    <property type="entry name" value="CULLIN"/>
    <property type="match status" value="1"/>
</dbReference>
<dbReference type="SUPFAM" id="SSF74788">
    <property type="entry name" value="Cullin repeat-like"/>
    <property type="match status" value="1"/>
</dbReference>
<keyword evidence="6 9" id="KW-0949">S-adenosyl-L-methionine</keyword>
<dbReference type="GO" id="GO:0031146">
    <property type="term" value="P:SCF-dependent proteasomal ubiquitin-dependent protein catabolic process"/>
    <property type="evidence" value="ECO:0007669"/>
    <property type="project" value="UniProtKB-ARBA"/>
</dbReference>
<evidence type="ECO:0000256" key="2">
    <source>
        <dbReference type="ARBA" id="ARBA00006019"/>
    </source>
</evidence>
<dbReference type="Pfam" id="PF00888">
    <property type="entry name" value="Cullin"/>
    <property type="match status" value="1"/>
</dbReference>
<dbReference type="InterPro" id="IPR001373">
    <property type="entry name" value="Cullin_N"/>
</dbReference>
<dbReference type="PROSITE" id="PS50069">
    <property type="entry name" value="CULLIN_2"/>
    <property type="match status" value="1"/>
</dbReference>
<sequence>MLSHCAKRTNRRLVAPILIRKNHGQAPGSSQSSSRTTSFGFRTVPEDTKESLVKDVFDSVASKYDLMNDASSLGVHRLWKDTFVSTLRPGRKGPIRCIDVAGGTGDIALRILDHAREEYADRETTVEVVDINAQMLGEGFKRFKKTMYHNTPQVSFHEANAQELPPSQFRDNSYDLYTIAFGIRNCTSIPAVLTEAYRVLKPGGTFACLEFSKVNNPLLSTLYDQYSFSVIPLLGTILAGDRDSYQYLVESIRKFPCQSEFAGMIRDAGFATGGDHDGGAWTDQWGGVACIHTGVKPPQHPLLICLAWFLSTHDHHHGHSILVHTIKLPSSDAPSVRRPGHYLGLPRGGVDHIMTKLQTGVSYSKYMSLYTVAYNYCTSSRMHGAPDGGVGAGNRTGANLMGSDLYNNLIRYFVTHLKGLKEQSDALQDEALLRYYASEWDRYTTGANYINRLFTYLNRHWVKRERDEGRKGVYPVYTLALVQWKSNFFLHVQSRHGKLAGAILRLIERQRNGETIDQGLVKKVVDSFVSLGLDETDINKASLDVYKEHLETPFLEATEKYYQQESEAFLAESSVSDYLKKAEERLREEEDRVDRYLNTETRKQLVSKCEHVLIRQHSELMWESFQNLLDFDKDEDLQRMYALLSRIPEGLEPLRKKFEEHVKKAGLTAVSKLVGAGSEGADGLDPKAYVDALLEVHRKNSETVTRSFRGEAGFVASLDKACREFVNRNAATGTSTTKSPELLAKHADMLLRKNNKMAEEEDLEGALNRVMVLFKYIEDKDVFQTFYTTKLSKRLIHGVSASDESEASMISKLKEACGFEYTNKLQRMFTDMSLSKDLTDQFKERMQQNHDDMDINFSIMVLGTNFWPLNAPNNDFIVPPEILPTYDRFSKYYQTKHSGRKLTWLWNYSKNELRTNYLNQKYILMTSSYQMSVLLQYNKHDTLSLEELVTATAISKDILVQVLSLLVKAKILVNEETDQYDLNPNFKSKKIRVNLNQPIKAEVKAESSEVLKTVDEIANTIMKARKTMKNQPLIQEVISQISQRFAPKIPDIKKAIDTLLEKEYIERVDGTRDTFAYVA</sequence>
<dbReference type="PANTHER" id="PTHR11932">
    <property type="entry name" value="CULLIN"/>
    <property type="match status" value="1"/>
</dbReference>